<protein>
    <submittedName>
        <fullName evidence="1">Uncharacterized protein</fullName>
    </submittedName>
</protein>
<reference evidence="2" key="2">
    <citation type="submission" date="2015-01" db="EMBL/GenBank/DDBJ databases">
        <title>Evolutionary Origins and Diversification of the Mycorrhizal Mutualists.</title>
        <authorList>
            <consortium name="DOE Joint Genome Institute"/>
            <consortium name="Mycorrhizal Genomics Consortium"/>
            <person name="Kohler A."/>
            <person name="Kuo A."/>
            <person name="Nagy L.G."/>
            <person name="Floudas D."/>
            <person name="Copeland A."/>
            <person name="Barry K.W."/>
            <person name="Cichocki N."/>
            <person name="Veneault-Fourrey C."/>
            <person name="LaButti K."/>
            <person name="Lindquist E.A."/>
            <person name="Lipzen A."/>
            <person name="Lundell T."/>
            <person name="Morin E."/>
            <person name="Murat C."/>
            <person name="Riley R."/>
            <person name="Ohm R."/>
            <person name="Sun H."/>
            <person name="Tunlid A."/>
            <person name="Henrissat B."/>
            <person name="Grigoriev I.V."/>
            <person name="Hibbett D.S."/>
            <person name="Martin F."/>
        </authorList>
    </citation>
    <scope>NUCLEOTIDE SEQUENCE [LARGE SCALE GENOMIC DNA]</scope>
    <source>
        <strain evidence="2">UH-Slu-Lm8-n1</strain>
    </source>
</reference>
<dbReference type="Proteomes" id="UP000054485">
    <property type="component" value="Unassembled WGS sequence"/>
</dbReference>
<dbReference type="OrthoDB" id="10303462at2759"/>
<dbReference type="HOGENOM" id="CLU_2723877_0_0_1"/>
<accession>A0A0C9ZSI8</accession>
<dbReference type="InParanoid" id="A0A0C9ZSI8"/>
<dbReference type="AlphaFoldDB" id="A0A0C9ZSI8"/>
<name>A0A0C9ZSI8_9AGAM</name>
<reference evidence="1 2" key="1">
    <citation type="submission" date="2014-04" db="EMBL/GenBank/DDBJ databases">
        <authorList>
            <consortium name="DOE Joint Genome Institute"/>
            <person name="Kuo A."/>
            <person name="Ruytinx J."/>
            <person name="Rineau F."/>
            <person name="Colpaert J."/>
            <person name="Kohler A."/>
            <person name="Nagy L.G."/>
            <person name="Floudas D."/>
            <person name="Copeland A."/>
            <person name="Barry K.W."/>
            <person name="Cichocki N."/>
            <person name="Veneault-Fourrey C."/>
            <person name="LaButti K."/>
            <person name="Lindquist E.A."/>
            <person name="Lipzen A."/>
            <person name="Lundell T."/>
            <person name="Morin E."/>
            <person name="Murat C."/>
            <person name="Sun H."/>
            <person name="Tunlid A."/>
            <person name="Henrissat B."/>
            <person name="Grigoriev I.V."/>
            <person name="Hibbett D.S."/>
            <person name="Martin F."/>
            <person name="Nordberg H.P."/>
            <person name="Cantor M.N."/>
            <person name="Hua S.X."/>
        </authorList>
    </citation>
    <scope>NUCLEOTIDE SEQUENCE [LARGE SCALE GENOMIC DNA]</scope>
    <source>
        <strain evidence="1 2">UH-Slu-Lm8-n1</strain>
    </source>
</reference>
<organism evidence="1 2">
    <name type="scientific">Suillus luteus UH-Slu-Lm8-n1</name>
    <dbReference type="NCBI Taxonomy" id="930992"/>
    <lineage>
        <taxon>Eukaryota</taxon>
        <taxon>Fungi</taxon>
        <taxon>Dikarya</taxon>
        <taxon>Basidiomycota</taxon>
        <taxon>Agaricomycotina</taxon>
        <taxon>Agaricomycetes</taxon>
        <taxon>Agaricomycetidae</taxon>
        <taxon>Boletales</taxon>
        <taxon>Suillineae</taxon>
        <taxon>Suillaceae</taxon>
        <taxon>Suillus</taxon>
    </lineage>
</organism>
<dbReference type="EMBL" id="KN835290">
    <property type="protein sequence ID" value="KIK40780.1"/>
    <property type="molecule type" value="Genomic_DNA"/>
</dbReference>
<sequence length="72" mass="8165">MDELLYDVFMRIGQYQIEEFTVLTESRTCDGLSLAVNRAPNSTRLNTRKARWVGARSILATSHLPAMIHEVA</sequence>
<keyword evidence="2" id="KW-1185">Reference proteome</keyword>
<gene>
    <name evidence="1" type="ORF">CY34DRAFT_806843</name>
</gene>
<evidence type="ECO:0000313" key="2">
    <source>
        <dbReference type="Proteomes" id="UP000054485"/>
    </source>
</evidence>
<evidence type="ECO:0000313" key="1">
    <source>
        <dbReference type="EMBL" id="KIK40780.1"/>
    </source>
</evidence>
<proteinExistence type="predicted"/>